<name>A0A918GGI3_STRGD</name>
<gene>
    <name evidence="2" type="ORF">GCM10010238_25490</name>
</gene>
<organism evidence="2 3">
    <name type="scientific">Streptomyces griseoviridis</name>
    <dbReference type="NCBI Taxonomy" id="45398"/>
    <lineage>
        <taxon>Bacteria</taxon>
        <taxon>Bacillati</taxon>
        <taxon>Actinomycetota</taxon>
        <taxon>Actinomycetes</taxon>
        <taxon>Kitasatosporales</taxon>
        <taxon>Streptomycetaceae</taxon>
        <taxon>Streptomyces</taxon>
    </lineage>
</organism>
<evidence type="ECO:0000313" key="2">
    <source>
        <dbReference type="EMBL" id="GGS34996.1"/>
    </source>
</evidence>
<protein>
    <submittedName>
        <fullName evidence="2">Uncharacterized protein</fullName>
    </submittedName>
</protein>
<proteinExistence type="predicted"/>
<comment type="caution">
    <text evidence="2">The sequence shown here is derived from an EMBL/GenBank/DDBJ whole genome shotgun (WGS) entry which is preliminary data.</text>
</comment>
<reference evidence="2" key="1">
    <citation type="journal article" date="2014" name="Int. J. Syst. Evol. Microbiol.">
        <title>Complete genome sequence of Corynebacterium casei LMG S-19264T (=DSM 44701T), isolated from a smear-ripened cheese.</title>
        <authorList>
            <consortium name="US DOE Joint Genome Institute (JGI-PGF)"/>
            <person name="Walter F."/>
            <person name="Albersmeier A."/>
            <person name="Kalinowski J."/>
            <person name="Ruckert C."/>
        </authorList>
    </citation>
    <scope>NUCLEOTIDE SEQUENCE</scope>
    <source>
        <strain evidence="2">JCM 4234</strain>
    </source>
</reference>
<evidence type="ECO:0000313" key="3">
    <source>
        <dbReference type="Proteomes" id="UP000653493"/>
    </source>
</evidence>
<feature type="transmembrane region" description="Helical" evidence="1">
    <location>
        <begin position="12"/>
        <end position="37"/>
    </location>
</feature>
<keyword evidence="1" id="KW-1133">Transmembrane helix</keyword>
<accession>A0A918GGI3</accession>
<feature type="transmembrane region" description="Helical" evidence="1">
    <location>
        <begin position="49"/>
        <end position="70"/>
    </location>
</feature>
<keyword evidence="1" id="KW-0472">Membrane</keyword>
<dbReference type="Proteomes" id="UP000653493">
    <property type="component" value="Unassembled WGS sequence"/>
</dbReference>
<feature type="transmembrane region" description="Helical" evidence="1">
    <location>
        <begin position="77"/>
        <end position="97"/>
    </location>
</feature>
<dbReference type="AlphaFoldDB" id="A0A918GGI3"/>
<dbReference type="PROSITE" id="PS51257">
    <property type="entry name" value="PROKAR_LIPOPROTEIN"/>
    <property type="match status" value="1"/>
</dbReference>
<dbReference type="EMBL" id="BMSL01000005">
    <property type="protein sequence ID" value="GGS34996.1"/>
    <property type="molecule type" value="Genomic_DNA"/>
</dbReference>
<evidence type="ECO:0000256" key="1">
    <source>
        <dbReference type="SAM" id="Phobius"/>
    </source>
</evidence>
<sequence length="98" mass="10329">MELWRRARRADGPAAPVVCVANSLLGCLLLLLAIGVFTDPATRAEESALQGLGLRIFLSWLLGGAVLFAVLGMARTLLWHVTALLLAPGLLVAGLLVL</sequence>
<keyword evidence="1" id="KW-0812">Transmembrane</keyword>
<reference evidence="2" key="2">
    <citation type="submission" date="2020-09" db="EMBL/GenBank/DDBJ databases">
        <authorList>
            <person name="Sun Q."/>
            <person name="Ohkuma M."/>
        </authorList>
    </citation>
    <scope>NUCLEOTIDE SEQUENCE</scope>
    <source>
        <strain evidence="2">JCM 4234</strain>
    </source>
</reference>
<keyword evidence="3" id="KW-1185">Reference proteome</keyword>